<evidence type="ECO:0000259" key="1">
    <source>
        <dbReference type="Pfam" id="PF12766"/>
    </source>
</evidence>
<evidence type="ECO:0000313" key="2">
    <source>
        <dbReference type="EMBL" id="MBW0145132.1"/>
    </source>
</evidence>
<dbReference type="Pfam" id="PF12766">
    <property type="entry name" value="Pyridox_oxase_2"/>
    <property type="match status" value="1"/>
</dbReference>
<comment type="caution">
    <text evidence="2">The sequence shown here is derived from an EMBL/GenBank/DDBJ whole genome shotgun (WGS) entry which is preliminary data.</text>
</comment>
<feature type="domain" description="Pyridoxamine 5'-phosphate oxidase Alr4036 family FMN-binding" evidence="1">
    <location>
        <begin position="24"/>
        <end position="79"/>
    </location>
</feature>
<dbReference type="InterPro" id="IPR024624">
    <property type="entry name" value="Pyridox_Oxase_Alr4036_FMN-bd"/>
</dbReference>
<reference evidence="2 3" key="1">
    <citation type="submission" date="2021-07" db="EMBL/GenBank/DDBJ databases">
        <title>The draft genome sequence of Sphingomicrobium sp. B8.</title>
        <authorList>
            <person name="Mu L."/>
        </authorList>
    </citation>
    <scope>NUCLEOTIDE SEQUENCE [LARGE SCALE GENOMIC DNA]</scope>
    <source>
        <strain evidence="2 3">B8</strain>
    </source>
</reference>
<dbReference type="Proteomes" id="UP000698028">
    <property type="component" value="Unassembled WGS sequence"/>
</dbReference>
<keyword evidence="3" id="KW-1185">Reference proteome</keyword>
<name>A0ABS6V7I1_9SPHN</name>
<proteinExistence type="predicted"/>
<organism evidence="2 3">
    <name type="scientific">Sphingomicrobium clamense</name>
    <dbReference type="NCBI Taxonomy" id="2851013"/>
    <lineage>
        <taxon>Bacteria</taxon>
        <taxon>Pseudomonadati</taxon>
        <taxon>Pseudomonadota</taxon>
        <taxon>Alphaproteobacteria</taxon>
        <taxon>Sphingomonadales</taxon>
        <taxon>Sphingomonadaceae</taxon>
        <taxon>Sphingomicrobium</taxon>
    </lineage>
</organism>
<gene>
    <name evidence="2" type="ORF">KTQ36_07465</name>
</gene>
<dbReference type="EMBL" id="JAHVAH010000001">
    <property type="protein sequence ID" value="MBW0145132.1"/>
    <property type="molecule type" value="Genomic_DNA"/>
</dbReference>
<sequence length="178" mass="19780">MLANGVVDRSRAAHTPVVGTADGDQRIMVLRAFDSDAMTLRFHTDSRAPKCAVIEQDPAVHVLIYDRDRKVQLRLAGVGSIETEGQQVDDAWSEATNFARRCYLGSAPGAPSDIPTSGLPDHLEGVAPTDEQLVEARENFALLLVEIETIDWFFLDHHGHRRARIDLRDRGQETWLAP</sequence>
<protein>
    <submittedName>
        <fullName evidence="2">Pyridoxamine 5'-phosphate oxidase family protein</fullName>
    </submittedName>
</protein>
<accession>A0ABS6V7I1</accession>
<evidence type="ECO:0000313" key="3">
    <source>
        <dbReference type="Proteomes" id="UP000698028"/>
    </source>
</evidence>